<keyword evidence="2" id="KW-1185">Reference proteome</keyword>
<accession>A0A3M7S8S3</accession>
<comment type="caution">
    <text evidence="1">The sequence shown here is derived from an EMBL/GenBank/DDBJ whole genome shotgun (WGS) entry which is preliminary data.</text>
</comment>
<proteinExistence type="predicted"/>
<sequence>MAIFNNLHLKSVTMELKKTIYQNKANTNLRLDFLGIELLFKFTAFANTIVLRLPEIVFVNPVRDAEIFLFRGLII</sequence>
<dbReference type="EMBL" id="REGN01001830">
    <property type="protein sequence ID" value="RNA32214.1"/>
    <property type="molecule type" value="Genomic_DNA"/>
</dbReference>
<dbReference type="AlphaFoldDB" id="A0A3M7S8S3"/>
<dbReference type="Proteomes" id="UP000276133">
    <property type="component" value="Unassembled WGS sequence"/>
</dbReference>
<reference evidence="1 2" key="1">
    <citation type="journal article" date="2018" name="Sci. Rep.">
        <title>Genomic signatures of local adaptation to the degree of environmental predictability in rotifers.</title>
        <authorList>
            <person name="Franch-Gras L."/>
            <person name="Hahn C."/>
            <person name="Garcia-Roger E.M."/>
            <person name="Carmona M.J."/>
            <person name="Serra M."/>
            <person name="Gomez A."/>
        </authorList>
    </citation>
    <scope>NUCLEOTIDE SEQUENCE [LARGE SCALE GENOMIC DNA]</scope>
    <source>
        <strain evidence="1">HYR1</strain>
    </source>
</reference>
<name>A0A3M7S8S3_BRAPC</name>
<organism evidence="1 2">
    <name type="scientific">Brachionus plicatilis</name>
    <name type="common">Marine rotifer</name>
    <name type="synonym">Brachionus muelleri</name>
    <dbReference type="NCBI Taxonomy" id="10195"/>
    <lineage>
        <taxon>Eukaryota</taxon>
        <taxon>Metazoa</taxon>
        <taxon>Spiralia</taxon>
        <taxon>Gnathifera</taxon>
        <taxon>Rotifera</taxon>
        <taxon>Eurotatoria</taxon>
        <taxon>Monogononta</taxon>
        <taxon>Pseudotrocha</taxon>
        <taxon>Ploima</taxon>
        <taxon>Brachionidae</taxon>
        <taxon>Brachionus</taxon>
    </lineage>
</organism>
<gene>
    <name evidence="1" type="ORF">BpHYR1_054150</name>
</gene>
<evidence type="ECO:0000313" key="1">
    <source>
        <dbReference type="EMBL" id="RNA32214.1"/>
    </source>
</evidence>
<evidence type="ECO:0000313" key="2">
    <source>
        <dbReference type="Proteomes" id="UP000276133"/>
    </source>
</evidence>
<protein>
    <submittedName>
        <fullName evidence="1">Uncharacterized protein</fullName>
    </submittedName>
</protein>